<sequence>MKKAIQSLAFLLLAGMAVSANAVQIRIDFTGTVYSSYRFGDDGVAVLEPLYMGQSVVGWMLIETEGLDRTEWGSATADYLGFSDGPDAPDLITSSLMIGGTNVDIGAYSENGGGIQYTDSKGPISLEGGGTLMTHDQFSFDDASGEEIVDSATGASTYYGRSLYLGSAAIPEDPFDLSDSQAYIDLSQNLDALSSVYLPLQTESYRGLYGGYADACYGSGCATGDLSLAFEISSMVRQVIGVPEPSTLPLMGIAAFALLAVRRRRSLTDR</sequence>
<keyword evidence="5" id="KW-1185">Reference proteome</keyword>
<evidence type="ECO:0000313" key="4">
    <source>
        <dbReference type="EMBL" id="MBB6096298.1"/>
    </source>
</evidence>
<evidence type="ECO:0000313" key="5">
    <source>
        <dbReference type="Proteomes" id="UP000588068"/>
    </source>
</evidence>
<gene>
    <name evidence="4" type="ORF">HNQ60_005220</name>
</gene>
<organism evidence="4 5">
    <name type="scientific">Povalibacter uvarum</name>
    <dbReference type="NCBI Taxonomy" id="732238"/>
    <lineage>
        <taxon>Bacteria</taxon>
        <taxon>Pseudomonadati</taxon>
        <taxon>Pseudomonadota</taxon>
        <taxon>Gammaproteobacteria</taxon>
        <taxon>Steroidobacterales</taxon>
        <taxon>Steroidobacteraceae</taxon>
        <taxon>Povalibacter</taxon>
    </lineage>
</organism>
<comment type="caution">
    <text evidence="4">The sequence shown here is derived from an EMBL/GenBank/DDBJ whole genome shotgun (WGS) entry which is preliminary data.</text>
</comment>
<evidence type="ECO:0000259" key="3">
    <source>
        <dbReference type="Pfam" id="PF07589"/>
    </source>
</evidence>
<name>A0A841HWK9_9GAMM</name>
<reference evidence="4 5" key="1">
    <citation type="submission" date="2020-08" db="EMBL/GenBank/DDBJ databases">
        <title>Genomic Encyclopedia of Type Strains, Phase IV (KMG-IV): sequencing the most valuable type-strain genomes for metagenomic binning, comparative biology and taxonomic classification.</title>
        <authorList>
            <person name="Goeker M."/>
        </authorList>
    </citation>
    <scope>NUCLEOTIDE SEQUENCE [LARGE SCALE GENOMIC DNA]</scope>
    <source>
        <strain evidence="4 5">DSM 26723</strain>
    </source>
</reference>
<keyword evidence="1" id="KW-0472">Membrane</keyword>
<feature type="chain" id="PRO_5032696034" description="Ice-binding protein C-terminal domain-containing protein" evidence="2">
    <location>
        <begin position="23"/>
        <end position="270"/>
    </location>
</feature>
<keyword evidence="1" id="KW-0812">Transmembrane</keyword>
<dbReference type="NCBIfam" id="TIGR02595">
    <property type="entry name" value="PEP_CTERM"/>
    <property type="match status" value="1"/>
</dbReference>
<protein>
    <recommendedName>
        <fullName evidence="3">Ice-binding protein C-terminal domain-containing protein</fullName>
    </recommendedName>
</protein>
<dbReference type="InterPro" id="IPR013424">
    <property type="entry name" value="Ice-binding_C"/>
</dbReference>
<dbReference type="Pfam" id="PF07589">
    <property type="entry name" value="PEP-CTERM"/>
    <property type="match status" value="1"/>
</dbReference>
<feature type="domain" description="Ice-binding protein C-terminal" evidence="3">
    <location>
        <begin position="242"/>
        <end position="264"/>
    </location>
</feature>
<dbReference type="RefSeq" id="WP_184335684.1">
    <property type="nucleotide sequence ID" value="NZ_JACHHZ010000007.1"/>
</dbReference>
<evidence type="ECO:0000256" key="2">
    <source>
        <dbReference type="SAM" id="SignalP"/>
    </source>
</evidence>
<dbReference type="AlphaFoldDB" id="A0A841HWK9"/>
<proteinExistence type="predicted"/>
<evidence type="ECO:0000256" key="1">
    <source>
        <dbReference type="SAM" id="Phobius"/>
    </source>
</evidence>
<feature type="signal peptide" evidence="2">
    <location>
        <begin position="1"/>
        <end position="22"/>
    </location>
</feature>
<accession>A0A841HWK9</accession>
<keyword evidence="2" id="KW-0732">Signal</keyword>
<dbReference type="Proteomes" id="UP000588068">
    <property type="component" value="Unassembled WGS sequence"/>
</dbReference>
<keyword evidence="1" id="KW-1133">Transmembrane helix</keyword>
<feature type="transmembrane region" description="Helical" evidence="1">
    <location>
        <begin position="245"/>
        <end position="261"/>
    </location>
</feature>
<dbReference type="EMBL" id="JACHHZ010000007">
    <property type="protein sequence ID" value="MBB6096298.1"/>
    <property type="molecule type" value="Genomic_DNA"/>
</dbReference>